<evidence type="ECO:0000313" key="2">
    <source>
        <dbReference type="Proteomes" id="UP000776252"/>
    </source>
</evidence>
<proteinExistence type="predicted"/>
<accession>A0ABS6BVS3</accession>
<name>A0ABS6BVS3_9CLOT</name>
<keyword evidence="2" id="KW-1185">Reference proteome</keyword>
<comment type="caution">
    <text evidence="1">The sequence shown here is derived from an EMBL/GenBank/DDBJ whole genome shotgun (WGS) entry which is preliminary data.</text>
</comment>
<evidence type="ECO:0008006" key="3">
    <source>
        <dbReference type="Google" id="ProtNLM"/>
    </source>
</evidence>
<dbReference type="Proteomes" id="UP000776252">
    <property type="component" value="Unassembled WGS sequence"/>
</dbReference>
<organism evidence="1 2">
    <name type="scientific">Clostridium frigoris</name>
    <dbReference type="NCBI Taxonomy" id="205327"/>
    <lineage>
        <taxon>Bacteria</taxon>
        <taxon>Bacillati</taxon>
        <taxon>Bacillota</taxon>
        <taxon>Clostridia</taxon>
        <taxon>Eubacteriales</taxon>
        <taxon>Clostridiaceae</taxon>
        <taxon>Clostridium</taxon>
    </lineage>
</organism>
<protein>
    <recommendedName>
        <fullName evidence="3">PilX N-terminal</fullName>
    </recommendedName>
</protein>
<sequence length="793" mass="86725">MNLKKNKGSSLIIVVLIFALLTIFGTVILAATVSDYQMRIVESKKTKSLYLSDSGLNITEEILKKLVEQGVKVGNNSVKVFMDDFNTNPDAPEYDDLYDIEGKSKVLNKKNFKKKQNTEFKTAYKAYIQEYIDNSATYLQKGFYPNDVDYLVDYIKDYKDNPDNFNGNDYLKKAENNLKLLYSTDVSNNIKITATPPIASFSSTGVMQFTVNSTFSDPKLAGETSNEKALSAHVTITTPEYGKAYYVQTKGETIKVNPAWKKAIAIDGNMNIDCDLTVNGDVFVKGKPTKVTDSNKVYSKYNGGITIGSDSTGIKAIFSKDVSTPNSFNITGSDNEVDITNGGNVFAGNVYIGKQTALSSSSGLKLNAANNGSIYTNNDLSLNASGSTINIDNYYGVNEISKLKSGGGLSDYNSSSSIIVNSDDIGVGSAISINKAAIIMGAAYINTSPSSYETGESLAIKGNYKAYATPIPDEQTSTDAYYQDLITKYSEGRLSFYDFNSLLLANNFNDTNNTALNIIDKAKYFQLYDHLFSEDPINKSGITLPDNTISIGAVINGGKVSGSSYIGTDEQLNTIIPKRRALASHIYEMGCDGGFIGSLDLLDVYNNYKINRAVFEGDKQRNSATNQTNQVAQVFLDTDEFDAEKIDTTTEEVICRTKDKDVIIVGNDAVGSFSDDDHTEVIDLRATNGVAKGIIITKKNVLVYGKVNFTGTVIVGGDFITAKDNLLKTFGYDENYILNLIAKDYTTYSKIFNEDTPQGIQNVSFVDRTGEGEETGNAINKDLVALDKWKILK</sequence>
<reference evidence="1 2" key="1">
    <citation type="submission" date="2021-06" db="EMBL/GenBank/DDBJ databases">
        <title>Clostridia strains as spoilage organisms.</title>
        <authorList>
            <person name="Wambui J."/>
            <person name="Stephan R."/>
            <person name="Stevens M.J.A."/>
        </authorList>
    </citation>
    <scope>NUCLEOTIDE SEQUENCE [LARGE SCALE GENOMIC DNA]</scope>
    <source>
        <strain evidence="1 2">DSM 14204</strain>
    </source>
</reference>
<evidence type="ECO:0000313" key="1">
    <source>
        <dbReference type="EMBL" id="MBU3160435.1"/>
    </source>
</evidence>
<dbReference type="EMBL" id="JAHLDV010000026">
    <property type="protein sequence ID" value="MBU3160435.1"/>
    <property type="molecule type" value="Genomic_DNA"/>
</dbReference>
<gene>
    <name evidence="1" type="ORF">KPL37_11840</name>
</gene>
<dbReference type="RefSeq" id="WP_216149583.1">
    <property type="nucleotide sequence ID" value="NZ_JAHLDV010000026.1"/>
</dbReference>